<comment type="caution">
    <text evidence="1">The sequence shown here is derived from an EMBL/GenBank/DDBJ whole genome shotgun (WGS) entry which is preliminary data.</text>
</comment>
<proteinExistence type="predicted"/>
<evidence type="ECO:0000313" key="1">
    <source>
        <dbReference type="EMBL" id="RNA22784.1"/>
    </source>
</evidence>
<keyword evidence="2" id="KW-1185">Reference proteome</keyword>
<name>A0A3M7RH68_BRAPC</name>
<dbReference type="AlphaFoldDB" id="A0A3M7RH68"/>
<evidence type="ECO:0000313" key="2">
    <source>
        <dbReference type="Proteomes" id="UP000276133"/>
    </source>
</evidence>
<gene>
    <name evidence="1" type="ORF">BpHYR1_041621</name>
</gene>
<reference evidence="1 2" key="1">
    <citation type="journal article" date="2018" name="Sci. Rep.">
        <title>Genomic signatures of local adaptation to the degree of environmental predictability in rotifers.</title>
        <authorList>
            <person name="Franch-Gras L."/>
            <person name="Hahn C."/>
            <person name="Garcia-Roger E.M."/>
            <person name="Carmona M.J."/>
            <person name="Serra M."/>
            <person name="Gomez A."/>
        </authorList>
    </citation>
    <scope>NUCLEOTIDE SEQUENCE [LARGE SCALE GENOMIC DNA]</scope>
    <source>
        <strain evidence="1">HYR1</strain>
    </source>
</reference>
<dbReference type="Proteomes" id="UP000276133">
    <property type="component" value="Unassembled WGS sequence"/>
</dbReference>
<organism evidence="1 2">
    <name type="scientific">Brachionus plicatilis</name>
    <name type="common">Marine rotifer</name>
    <name type="synonym">Brachionus muelleri</name>
    <dbReference type="NCBI Taxonomy" id="10195"/>
    <lineage>
        <taxon>Eukaryota</taxon>
        <taxon>Metazoa</taxon>
        <taxon>Spiralia</taxon>
        <taxon>Gnathifera</taxon>
        <taxon>Rotifera</taxon>
        <taxon>Eurotatoria</taxon>
        <taxon>Monogononta</taxon>
        <taxon>Pseudotrocha</taxon>
        <taxon>Ploima</taxon>
        <taxon>Brachionidae</taxon>
        <taxon>Brachionus</taxon>
    </lineage>
</organism>
<dbReference type="EMBL" id="REGN01003402">
    <property type="protein sequence ID" value="RNA22784.1"/>
    <property type="molecule type" value="Genomic_DNA"/>
</dbReference>
<protein>
    <submittedName>
        <fullName evidence="1">Uncharacterized protein</fullName>
    </submittedName>
</protein>
<accession>A0A3M7RH68</accession>
<sequence length="158" mass="18455">MVCKEELNDQKIDINGLLKRSSETKRSLGRLEWRLSPSFQPHDRFLIPHNTHVNSYMSLLKTDHSSSVILDIGKYLDNTIKKIRCWKSFEIQKIIHLFKKNYEENLDVNDVKESTKAIKYIEERIDILTLSLDNNIITIFDEIANQTIGSININLNSH</sequence>